<evidence type="ECO:0000256" key="1">
    <source>
        <dbReference type="ARBA" id="ARBA00006915"/>
    </source>
</evidence>
<dbReference type="InterPro" id="IPR017459">
    <property type="entry name" value="Glycosyl_Trfase_fam3_N_dom"/>
</dbReference>
<dbReference type="Gene3D" id="3.90.1170.30">
    <property type="entry name" value="Pyrimidine nucleoside phosphorylase-like, C-terminal domain"/>
    <property type="match status" value="1"/>
</dbReference>
<evidence type="ECO:0000313" key="7">
    <source>
        <dbReference type="Proteomes" id="UP000256324"/>
    </source>
</evidence>
<sequence length="429" mass="44637">MTSTYSVVDLIRAKREGQTLNSDQITWLIRAYTDGVVADEQMSAMAMAVYFQGLDDAELSTWTTAMIESGERMSFAGLSRPTVDKHSTGGVGDKITLPLAPLVAACGAAVPQLSGRGLGHTGGTLDKMEAIPGWRADLSHDEMVAQLEKVGAVICAAGPGLAPADKKLYALRDVTGTVESIPLIASSIMSKKIAEGTDSLVLDVKTGSGAFMKTEEDARELARRLVGLGEAAGVHTTALLTRMDAPLGYACGNGIEVAESLEVLAGGGPSDVVELTVALARHIVKAAGLDVIDPADVLASGQAMDVWRDMVRAQGGDPDAPLPVARHSQDVVATKTGVITRIDAMSVGLAAWRLGAGRARKEDPVQAAAGVMLRVRPGDRVVEGQPLATLLTDTPGSIVRAEDAMADAFTVGQSFQPQDIVVDTITAGS</sequence>
<name>A0ABX9IEE4_9ACTN</name>
<dbReference type="EMBL" id="PCZS01000001">
    <property type="protein sequence ID" value="REB70819.1"/>
    <property type="molecule type" value="Genomic_DNA"/>
</dbReference>
<dbReference type="InterPro" id="IPR035902">
    <property type="entry name" value="Nuc_phospho_transferase"/>
</dbReference>
<gene>
    <name evidence="6" type="ORF">CP880_03530</name>
</gene>
<dbReference type="PANTHER" id="PTHR10515:SF0">
    <property type="entry name" value="THYMIDINE PHOSPHORYLASE"/>
    <property type="match status" value="1"/>
</dbReference>
<dbReference type="Gene3D" id="1.20.970.10">
    <property type="entry name" value="Transferase, Pyrimidine Nucleoside Phosphorylase, Chain C"/>
    <property type="match status" value="1"/>
</dbReference>
<proteinExistence type="inferred from homology"/>
<dbReference type="Pfam" id="PF07831">
    <property type="entry name" value="PYNP_C"/>
    <property type="match status" value="1"/>
</dbReference>
<dbReference type="InterPro" id="IPR013102">
    <property type="entry name" value="PYNP_C"/>
</dbReference>
<evidence type="ECO:0000313" key="6">
    <source>
        <dbReference type="EMBL" id="REB70819.1"/>
    </source>
</evidence>
<evidence type="ECO:0000256" key="3">
    <source>
        <dbReference type="ARBA" id="ARBA00022676"/>
    </source>
</evidence>
<protein>
    <submittedName>
        <fullName evidence="6">Thymidine phosphorylase</fullName>
    </submittedName>
</protein>
<dbReference type="Pfam" id="PF02885">
    <property type="entry name" value="Glycos_trans_3N"/>
    <property type="match status" value="1"/>
</dbReference>
<keyword evidence="7" id="KW-1185">Reference proteome</keyword>
<feature type="domain" description="Pyrimidine nucleoside phosphorylase C-terminal" evidence="5">
    <location>
        <begin position="338"/>
        <end position="412"/>
    </location>
</feature>
<dbReference type="PANTHER" id="PTHR10515">
    <property type="entry name" value="THYMIDINE PHOSPHORYLASE"/>
    <property type="match status" value="1"/>
</dbReference>
<dbReference type="SUPFAM" id="SSF47648">
    <property type="entry name" value="Nucleoside phosphorylase/phosphoribosyltransferase N-terminal domain"/>
    <property type="match status" value="1"/>
</dbReference>
<evidence type="ECO:0000256" key="4">
    <source>
        <dbReference type="ARBA" id="ARBA00022679"/>
    </source>
</evidence>
<organism evidence="6 7">
    <name type="scientific">Cutibacterium namnetense</name>
    <dbReference type="NCBI Taxonomy" id="1574624"/>
    <lineage>
        <taxon>Bacteria</taxon>
        <taxon>Bacillati</taxon>
        <taxon>Actinomycetota</taxon>
        <taxon>Actinomycetes</taxon>
        <taxon>Propionibacteriales</taxon>
        <taxon>Propionibacteriaceae</taxon>
        <taxon>Cutibacterium</taxon>
    </lineage>
</organism>
<evidence type="ECO:0000259" key="5">
    <source>
        <dbReference type="SMART" id="SM00941"/>
    </source>
</evidence>
<dbReference type="Pfam" id="PF00591">
    <property type="entry name" value="Glycos_transf_3"/>
    <property type="match status" value="1"/>
</dbReference>
<comment type="subunit">
    <text evidence="2">Homodimer.</text>
</comment>
<dbReference type="SMART" id="SM00941">
    <property type="entry name" value="PYNP_C"/>
    <property type="match status" value="1"/>
</dbReference>
<dbReference type="NCBIfam" id="TIGR02644">
    <property type="entry name" value="Y_phosphoryl"/>
    <property type="match status" value="1"/>
</dbReference>
<dbReference type="RefSeq" id="WP_115938306.1">
    <property type="nucleotide sequence ID" value="NZ_PCZS01000001.1"/>
</dbReference>
<dbReference type="PROSITE" id="PS00647">
    <property type="entry name" value="THYMID_PHOSPHORYLASE"/>
    <property type="match status" value="1"/>
</dbReference>
<dbReference type="SUPFAM" id="SSF54680">
    <property type="entry name" value="Pyrimidine nucleoside phosphorylase C-terminal domain"/>
    <property type="match status" value="1"/>
</dbReference>
<dbReference type="InterPro" id="IPR000312">
    <property type="entry name" value="Glycosyl_Trfase_fam3"/>
</dbReference>
<dbReference type="InterPro" id="IPR036320">
    <property type="entry name" value="Glycosyl_Trfase_fam3_N_dom_sf"/>
</dbReference>
<comment type="caution">
    <text evidence="6">The sequence shown here is derived from an EMBL/GenBank/DDBJ whole genome shotgun (WGS) entry which is preliminary data.</text>
</comment>
<evidence type="ECO:0000256" key="2">
    <source>
        <dbReference type="ARBA" id="ARBA00011738"/>
    </source>
</evidence>
<dbReference type="NCBIfam" id="NF004490">
    <property type="entry name" value="PRK05820.1"/>
    <property type="match status" value="1"/>
</dbReference>
<dbReference type="PIRSF" id="PIRSF000478">
    <property type="entry name" value="TP_PyNP"/>
    <property type="match status" value="1"/>
</dbReference>
<dbReference type="InterPro" id="IPR017872">
    <property type="entry name" value="Pyrmidine_PPase_CS"/>
</dbReference>
<reference evidence="6 7" key="1">
    <citation type="submission" date="2017-09" db="EMBL/GenBank/DDBJ databases">
        <authorList>
            <person name="Bumgarner R.E."/>
        </authorList>
    </citation>
    <scope>NUCLEOTIDE SEQUENCE [LARGE SCALE GENOMIC DNA]</scope>
    <source>
        <strain evidence="6 7">T34998</strain>
    </source>
</reference>
<comment type="similarity">
    <text evidence="1">Belongs to the thymidine/pyrimidine-nucleoside phosphorylase family.</text>
</comment>
<accession>A0ABX9IEE4</accession>
<keyword evidence="4" id="KW-0808">Transferase</keyword>
<keyword evidence="3" id="KW-0328">Glycosyltransferase</keyword>
<dbReference type="SUPFAM" id="SSF52418">
    <property type="entry name" value="Nucleoside phosphorylase/phosphoribosyltransferase catalytic domain"/>
    <property type="match status" value="1"/>
</dbReference>
<dbReference type="InterPro" id="IPR018090">
    <property type="entry name" value="Pyrmidine_PPas_bac/euk"/>
</dbReference>
<dbReference type="Proteomes" id="UP000256324">
    <property type="component" value="Unassembled WGS sequence"/>
</dbReference>
<dbReference type="InterPro" id="IPR036566">
    <property type="entry name" value="PYNP-like_C_sf"/>
</dbReference>
<dbReference type="InterPro" id="IPR000053">
    <property type="entry name" value="Thymidine/pyrmidine_PPase"/>
</dbReference>
<dbReference type="Gene3D" id="3.40.1030.10">
    <property type="entry name" value="Nucleoside phosphorylase/phosphoribosyltransferase catalytic domain"/>
    <property type="match status" value="1"/>
</dbReference>